<dbReference type="AlphaFoldDB" id="K0CK06"/>
<evidence type="ECO:0000313" key="2">
    <source>
        <dbReference type="Proteomes" id="UP000006286"/>
    </source>
</evidence>
<protein>
    <submittedName>
        <fullName evidence="1">Uncharacterized protein</fullName>
    </submittedName>
</protein>
<organism evidence="1 2">
    <name type="scientific">Alcanivorax dieselolei (strain DSM 16502 / CGMCC 1.3690 / MCCC 1A00001 / B-5)</name>
    <name type="common">Alloalcanivorax dieselolei</name>
    <dbReference type="NCBI Taxonomy" id="930169"/>
    <lineage>
        <taxon>Bacteria</taxon>
        <taxon>Pseudomonadati</taxon>
        <taxon>Pseudomonadota</taxon>
        <taxon>Gammaproteobacteria</taxon>
        <taxon>Oceanospirillales</taxon>
        <taxon>Alcanivoracaceae</taxon>
        <taxon>Alloalcanivorax</taxon>
    </lineage>
</organism>
<accession>K0CK06</accession>
<dbReference type="STRING" id="930169.B5T_03610"/>
<dbReference type="HOGENOM" id="CLU_764267_0_0_6"/>
<name>K0CK06_ALCDB</name>
<reference evidence="1 2" key="1">
    <citation type="journal article" date="2012" name="J. Bacteriol.">
        <title>Complete genome sequence of Alcanivorax dieselolei type strain B5.</title>
        <authorList>
            <person name="Lai Q."/>
            <person name="Li W."/>
            <person name="Shao Z."/>
        </authorList>
    </citation>
    <scope>NUCLEOTIDE SEQUENCE [LARGE SCALE GENOMIC DNA]</scope>
    <source>
        <strain evidence="2">DSM 16502 / CGMCC 1.3690 / B-5</strain>
    </source>
</reference>
<dbReference type="EMBL" id="CP003466">
    <property type="protein sequence ID" value="AFT71876.1"/>
    <property type="molecule type" value="Genomic_DNA"/>
</dbReference>
<dbReference type="Proteomes" id="UP000006286">
    <property type="component" value="Chromosome"/>
</dbReference>
<dbReference type="PATRIC" id="fig|930169.3.peg.3564"/>
<dbReference type="KEGG" id="adi:B5T_03610"/>
<gene>
    <name evidence="1" type="ordered locus">B5T_03610</name>
</gene>
<sequence length="362" mass="40191">MLTAMSAVSAMAQALPPSPWPARLSVAAIAATHPDLETTFRFPWITGSSCGPTARCNIGWIAWRINAWLQASALGQLPVDGRTAFERVWTSSGKPHGFTSLDFTVLAHTRAFLSLTVHGTQLNGYPSSFSHAYSFDTATGHPLSLQDLFTKQGLASLNQDVRRQWRPRLEAALKNETGASRDSDEMQSRQEYYTQCLEALLNDQTVADTMILEAAQLTLTRDCPFPRVAQALNDLGRLSARYSRDALQPWLNDYGRCLFERKSLSSCSLPRGRHPHPGIYRARADHGDLVTLVLGRSSDVDQSFYAESQAGPLHPLETTQDKSLKLTRPDGKAQFLLEVDQQGNLEGIWRRADATFPVHFSY</sequence>
<keyword evidence="2" id="KW-1185">Reference proteome</keyword>
<evidence type="ECO:0000313" key="1">
    <source>
        <dbReference type="EMBL" id="AFT71876.1"/>
    </source>
</evidence>
<proteinExistence type="predicted"/>